<dbReference type="InterPro" id="IPR028322">
    <property type="entry name" value="PNRC-like_rgn"/>
</dbReference>
<sequence length="410" mass="44751">MAHAPVINKLPRPVVRQQQQHRHSKSEAASFPHHQTASQPRHLPHHAAHQQQTPPSRGLHRPNLPPHTTPPQAPQFVDNASKKKKRSKKPNQNTSKPLSPESHAPAVDESIIVPTPQRVVPIPAAVTPPSPVSTPTKAPVYAGPTFHQSPAPSSLPVPKFFSKSAPPPQDTNHLSSLDNTGKKVPDSPFSASPMPLGRQEDPLERLFRADREEKERKRVQSDDSSDNDSSDSATDSNSSSGVSGDCDSPFTVYSTPVRPRPQTTRTTTEPLFSMDVEKAASKAMNRGQDPATDTKYQTALLQYLYQSPLPMRSPVSQPVGSISPSPAGRAAQSPSRTVYHNNHAHLNGSPLPARRLNYCPQPAAPPAVSDPRISPPPRPNFRVHSAQRGPNPIQQHPTTPPRQTARERCR</sequence>
<dbReference type="Proteomes" id="UP000298138">
    <property type="component" value="Unassembled WGS sequence"/>
</dbReference>
<proteinExistence type="predicted"/>
<dbReference type="GO" id="GO:0016071">
    <property type="term" value="P:mRNA metabolic process"/>
    <property type="evidence" value="ECO:0007669"/>
    <property type="project" value="UniProtKB-ARBA"/>
</dbReference>
<dbReference type="STRING" id="341454.A0A4S2MWR6"/>
<organism evidence="2 3">
    <name type="scientific">Ascodesmis nigricans</name>
    <dbReference type="NCBI Taxonomy" id="341454"/>
    <lineage>
        <taxon>Eukaryota</taxon>
        <taxon>Fungi</taxon>
        <taxon>Dikarya</taxon>
        <taxon>Ascomycota</taxon>
        <taxon>Pezizomycotina</taxon>
        <taxon>Pezizomycetes</taxon>
        <taxon>Pezizales</taxon>
        <taxon>Ascodesmidaceae</taxon>
        <taxon>Ascodesmis</taxon>
    </lineage>
</organism>
<accession>A0A4S2MWR6</accession>
<feature type="compositionally biased region" description="Pro residues" evidence="1">
    <location>
        <begin position="63"/>
        <end position="73"/>
    </location>
</feature>
<dbReference type="OrthoDB" id="2142961at2759"/>
<feature type="compositionally biased region" description="Polar residues" evidence="1">
    <location>
        <begin position="170"/>
        <end position="179"/>
    </location>
</feature>
<gene>
    <name evidence="2" type="ORF">EX30DRAFT_395881</name>
</gene>
<feature type="region of interest" description="Disordered" evidence="1">
    <location>
        <begin position="1"/>
        <end position="294"/>
    </location>
</feature>
<protein>
    <submittedName>
        <fullName evidence="2">Uncharacterized protein</fullName>
    </submittedName>
</protein>
<dbReference type="EMBL" id="ML220121">
    <property type="protein sequence ID" value="TGZ81071.1"/>
    <property type="molecule type" value="Genomic_DNA"/>
</dbReference>
<feature type="compositionally biased region" description="Polar residues" evidence="1">
    <location>
        <begin position="314"/>
        <end position="324"/>
    </location>
</feature>
<keyword evidence="3" id="KW-1185">Reference proteome</keyword>
<dbReference type="InParanoid" id="A0A4S2MWR6"/>
<feature type="compositionally biased region" description="Low complexity" evidence="1">
    <location>
        <begin position="230"/>
        <end position="248"/>
    </location>
</feature>
<evidence type="ECO:0000313" key="3">
    <source>
        <dbReference type="Proteomes" id="UP000298138"/>
    </source>
</evidence>
<reference evidence="2 3" key="1">
    <citation type="submission" date="2019-04" db="EMBL/GenBank/DDBJ databases">
        <title>Comparative genomics and transcriptomics to analyze fruiting body development in filamentous ascomycetes.</title>
        <authorList>
            <consortium name="DOE Joint Genome Institute"/>
            <person name="Lutkenhaus R."/>
            <person name="Traeger S."/>
            <person name="Breuer J."/>
            <person name="Kuo A."/>
            <person name="Lipzen A."/>
            <person name="Pangilinan J."/>
            <person name="Dilworth D."/>
            <person name="Sandor L."/>
            <person name="Poggeler S."/>
            <person name="Barry K."/>
            <person name="Grigoriev I.V."/>
            <person name="Nowrousian M."/>
        </authorList>
    </citation>
    <scope>NUCLEOTIDE SEQUENCE [LARGE SCALE GENOMIC DNA]</scope>
    <source>
        <strain evidence="2 3">CBS 389.68</strain>
    </source>
</reference>
<evidence type="ECO:0000313" key="2">
    <source>
        <dbReference type="EMBL" id="TGZ81071.1"/>
    </source>
</evidence>
<feature type="region of interest" description="Disordered" evidence="1">
    <location>
        <begin position="310"/>
        <end position="410"/>
    </location>
</feature>
<feature type="compositionally biased region" description="Low complexity" evidence="1">
    <location>
        <begin position="255"/>
        <end position="268"/>
    </location>
</feature>
<feature type="compositionally biased region" description="Basic and acidic residues" evidence="1">
    <location>
        <begin position="198"/>
        <end position="221"/>
    </location>
</feature>
<dbReference type="Pfam" id="PF15365">
    <property type="entry name" value="PNRC"/>
    <property type="match status" value="1"/>
</dbReference>
<name>A0A4S2MWR6_9PEZI</name>
<evidence type="ECO:0000256" key="1">
    <source>
        <dbReference type="SAM" id="MobiDB-lite"/>
    </source>
</evidence>
<dbReference type="AlphaFoldDB" id="A0A4S2MWR6"/>